<accession>A0A410MBX4</accession>
<feature type="domain" description="YdbS-like PH" evidence="2">
    <location>
        <begin position="386"/>
        <end position="441"/>
    </location>
</feature>
<name>A0A410MBX4_9BACI</name>
<feature type="transmembrane region" description="Helical" evidence="1">
    <location>
        <begin position="207"/>
        <end position="230"/>
    </location>
</feature>
<dbReference type="PANTHER" id="PTHR34473">
    <property type="entry name" value="UPF0699 TRANSMEMBRANE PROTEIN YDBS"/>
    <property type="match status" value="1"/>
</dbReference>
<feature type="transmembrane region" description="Helical" evidence="1">
    <location>
        <begin position="333"/>
        <end position="353"/>
    </location>
</feature>
<sequence>MTLLSIPIKWFARTYKLEETSIQMTRSFFTTTKQTIPYSKIQHVRRKTNVFHRLFSVTSLTVETSIQGEDSSINFPVLGNEEAETVEAKIQMKIDKDGSSTPAIAETPKVLEEMEGENSRTEKEVLEKEENTLSVERVAEGEAESENFSVKKVHFTPAKKEILKASLASLSFLAVIPLVGSLLSKSEEFHFKKQVDGLVSFILESPWVTAVTLVFLILIAGGIGIVRTFVKYGKYEIASDDGQIYITKGVVEENYFSIKKERVQAVLIEQTLVKRMMGLASVRLVCAGGSGEDSEVSSLFPFLPIRRVNSLIGELLPEYHLTEQMEPLPKRALWIRILKPSWLWIIATIILYFLKPEPFNIDSAWWQISLLLSLTIMTSRLMDFFQSRYHMNDQFMQFRSGGFTTNLYLSKRNKIIEMEASRTIFQKVLGLASVNTVNRANPVRQTTMDDVPSEWVTVAYQWYISRNKEINISK</sequence>
<feature type="domain" description="YdbS-like PH" evidence="2">
    <location>
        <begin position="10"/>
        <end position="89"/>
    </location>
</feature>
<evidence type="ECO:0000313" key="4">
    <source>
        <dbReference type="Proteomes" id="UP000287756"/>
    </source>
</evidence>
<organism evidence="3 4">
    <name type="scientific">Halobacillus litoralis</name>
    <dbReference type="NCBI Taxonomy" id="45668"/>
    <lineage>
        <taxon>Bacteria</taxon>
        <taxon>Bacillati</taxon>
        <taxon>Bacillota</taxon>
        <taxon>Bacilli</taxon>
        <taxon>Bacillales</taxon>
        <taxon>Bacillaceae</taxon>
        <taxon>Halobacillus</taxon>
    </lineage>
</organism>
<feature type="domain" description="YdbS-like PH" evidence="2">
    <location>
        <begin position="236"/>
        <end position="311"/>
    </location>
</feature>
<dbReference type="InterPro" id="IPR014529">
    <property type="entry name" value="UCP026631"/>
</dbReference>
<dbReference type="OrthoDB" id="2317554at2"/>
<feature type="transmembrane region" description="Helical" evidence="1">
    <location>
        <begin position="365"/>
        <end position="382"/>
    </location>
</feature>
<feature type="transmembrane region" description="Helical" evidence="1">
    <location>
        <begin position="162"/>
        <end position="183"/>
    </location>
</feature>
<keyword evidence="1" id="KW-0472">Membrane</keyword>
<dbReference type="RefSeq" id="WP_128524536.1">
    <property type="nucleotide sequence ID" value="NZ_CP026118.1"/>
</dbReference>
<gene>
    <name evidence="3" type="ORF">HLI_08370</name>
</gene>
<dbReference type="EMBL" id="CP026118">
    <property type="protein sequence ID" value="QAS52244.1"/>
    <property type="molecule type" value="Genomic_DNA"/>
</dbReference>
<dbReference type="Proteomes" id="UP000287756">
    <property type="component" value="Chromosome"/>
</dbReference>
<protein>
    <recommendedName>
        <fullName evidence="2">YdbS-like PH domain-containing protein</fullName>
    </recommendedName>
</protein>
<dbReference type="KEGG" id="hli:HLI_08370"/>
<proteinExistence type="predicted"/>
<dbReference type="Pfam" id="PF03703">
    <property type="entry name" value="bPH_2"/>
    <property type="match status" value="3"/>
</dbReference>
<dbReference type="AlphaFoldDB" id="A0A410MBX4"/>
<evidence type="ECO:0000313" key="3">
    <source>
        <dbReference type="EMBL" id="QAS52244.1"/>
    </source>
</evidence>
<reference evidence="3 4" key="1">
    <citation type="submission" date="2018-01" db="EMBL/GenBank/DDBJ databases">
        <title>The whole genome sequencing and assembly of Halobacillus litoralis ERB031 strain.</title>
        <authorList>
            <person name="Lee S.-J."/>
            <person name="Park M.-K."/>
            <person name="Kim J.-Y."/>
            <person name="Lee Y.-J."/>
            <person name="Yi H."/>
            <person name="Bahn Y.-S."/>
            <person name="Kim J.F."/>
            <person name="Lee D.-W."/>
        </authorList>
    </citation>
    <scope>NUCLEOTIDE SEQUENCE [LARGE SCALE GENOMIC DNA]</scope>
    <source>
        <strain evidence="3 4">ERB 031</strain>
    </source>
</reference>
<keyword evidence="1" id="KW-0812">Transmembrane</keyword>
<dbReference type="InterPro" id="IPR005182">
    <property type="entry name" value="YdbS-like_PH"/>
</dbReference>
<keyword evidence="1" id="KW-1133">Transmembrane helix</keyword>
<dbReference type="PANTHER" id="PTHR34473:SF2">
    <property type="entry name" value="UPF0699 TRANSMEMBRANE PROTEIN YDBT"/>
    <property type="match status" value="1"/>
</dbReference>
<dbReference type="PIRSF" id="PIRSF026631">
    <property type="entry name" value="UCP026631"/>
    <property type="match status" value="1"/>
</dbReference>
<evidence type="ECO:0000256" key="1">
    <source>
        <dbReference type="SAM" id="Phobius"/>
    </source>
</evidence>
<evidence type="ECO:0000259" key="2">
    <source>
        <dbReference type="Pfam" id="PF03703"/>
    </source>
</evidence>